<keyword evidence="1" id="KW-0812">Transmembrane</keyword>
<accession>A0A8T0EL06</accession>
<evidence type="ECO:0000313" key="3">
    <source>
        <dbReference type="Proteomes" id="UP000807504"/>
    </source>
</evidence>
<organism evidence="2 3">
    <name type="scientific">Argiope bruennichi</name>
    <name type="common">Wasp spider</name>
    <name type="synonym">Aranea bruennichi</name>
    <dbReference type="NCBI Taxonomy" id="94029"/>
    <lineage>
        <taxon>Eukaryota</taxon>
        <taxon>Metazoa</taxon>
        <taxon>Ecdysozoa</taxon>
        <taxon>Arthropoda</taxon>
        <taxon>Chelicerata</taxon>
        <taxon>Arachnida</taxon>
        <taxon>Araneae</taxon>
        <taxon>Araneomorphae</taxon>
        <taxon>Entelegynae</taxon>
        <taxon>Araneoidea</taxon>
        <taxon>Araneidae</taxon>
        <taxon>Argiope</taxon>
    </lineage>
</organism>
<name>A0A8T0EL06_ARGBR</name>
<dbReference type="AlphaFoldDB" id="A0A8T0EL06"/>
<evidence type="ECO:0000256" key="1">
    <source>
        <dbReference type="SAM" id="Phobius"/>
    </source>
</evidence>
<reference evidence="2" key="1">
    <citation type="journal article" date="2020" name="bioRxiv">
        <title>Chromosome-level reference genome of the European wasp spider Argiope bruennichi: a resource for studies on range expansion and evolutionary adaptation.</title>
        <authorList>
            <person name="Sheffer M.M."/>
            <person name="Hoppe A."/>
            <person name="Krehenwinkel H."/>
            <person name="Uhl G."/>
            <person name="Kuss A.W."/>
            <person name="Jensen L."/>
            <person name="Jensen C."/>
            <person name="Gillespie R.G."/>
            <person name="Hoff K.J."/>
            <person name="Prost S."/>
        </authorList>
    </citation>
    <scope>NUCLEOTIDE SEQUENCE</scope>
</reference>
<sequence>MRSATIFPIRCAFDRLFFNMSLESLPQRQNITTMITMTIIMVITNIMTTIIMSIMIITTITTMITITTIIITSITIIITDTTTITAIIIIMDIIIKSMEDVSKILQQKLFATRET</sequence>
<protein>
    <submittedName>
        <fullName evidence="2">Uncharacterized protein</fullName>
    </submittedName>
</protein>
<comment type="caution">
    <text evidence="2">The sequence shown here is derived from an EMBL/GenBank/DDBJ whole genome shotgun (WGS) entry which is preliminary data.</text>
</comment>
<keyword evidence="3" id="KW-1185">Reference proteome</keyword>
<evidence type="ECO:0000313" key="2">
    <source>
        <dbReference type="EMBL" id="KAF8774104.1"/>
    </source>
</evidence>
<feature type="transmembrane region" description="Helical" evidence="1">
    <location>
        <begin position="34"/>
        <end position="57"/>
    </location>
</feature>
<dbReference type="Proteomes" id="UP000807504">
    <property type="component" value="Unassembled WGS sequence"/>
</dbReference>
<keyword evidence="1" id="KW-0472">Membrane</keyword>
<proteinExistence type="predicted"/>
<dbReference type="EMBL" id="JABXBU010002227">
    <property type="protein sequence ID" value="KAF8774104.1"/>
    <property type="molecule type" value="Genomic_DNA"/>
</dbReference>
<reference evidence="2" key="2">
    <citation type="submission" date="2020-06" db="EMBL/GenBank/DDBJ databases">
        <authorList>
            <person name="Sheffer M."/>
        </authorList>
    </citation>
    <scope>NUCLEOTIDE SEQUENCE</scope>
</reference>
<gene>
    <name evidence="2" type="ORF">HNY73_016694</name>
</gene>
<keyword evidence="1" id="KW-1133">Transmembrane helix</keyword>
<feature type="transmembrane region" description="Helical" evidence="1">
    <location>
        <begin position="63"/>
        <end position="95"/>
    </location>
</feature>